<sequence>MAMKLIRTELHFRSEPKRPRSDTKTKPLTQNVPRAAKNVEAKRPQNALSLTLRPNPYNRAGETLTTTSASWRDVFNECRKGKTFLVSRISIVSNFLNRMSPKK</sequence>
<name>A0A4Y2LWT6_ARAVE</name>
<feature type="compositionally biased region" description="Basic and acidic residues" evidence="1">
    <location>
        <begin position="1"/>
        <end position="25"/>
    </location>
</feature>
<dbReference type="Proteomes" id="UP000499080">
    <property type="component" value="Unassembled WGS sequence"/>
</dbReference>
<feature type="region of interest" description="Disordered" evidence="1">
    <location>
        <begin position="1"/>
        <end position="46"/>
    </location>
</feature>
<evidence type="ECO:0000256" key="1">
    <source>
        <dbReference type="SAM" id="MobiDB-lite"/>
    </source>
</evidence>
<evidence type="ECO:0000313" key="2">
    <source>
        <dbReference type="EMBL" id="GBN19285.1"/>
    </source>
</evidence>
<proteinExistence type="predicted"/>
<gene>
    <name evidence="2" type="ORF">AVEN_269399_1</name>
</gene>
<reference evidence="2 3" key="1">
    <citation type="journal article" date="2019" name="Sci. Rep.">
        <title>Orb-weaving spider Araneus ventricosus genome elucidates the spidroin gene catalogue.</title>
        <authorList>
            <person name="Kono N."/>
            <person name="Nakamura H."/>
            <person name="Ohtoshi R."/>
            <person name="Moran D.A.P."/>
            <person name="Shinohara A."/>
            <person name="Yoshida Y."/>
            <person name="Fujiwara M."/>
            <person name="Mori M."/>
            <person name="Tomita M."/>
            <person name="Arakawa K."/>
        </authorList>
    </citation>
    <scope>NUCLEOTIDE SEQUENCE [LARGE SCALE GENOMIC DNA]</scope>
</reference>
<accession>A0A4Y2LWT6</accession>
<keyword evidence="3" id="KW-1185">Reference proteome</keyword>
<dbReference type="EMBL" id="BGPR01120660">
    <property type="protein sequence ID" value="GBN19285.1"/>
    <property type="molecule type" value="Genomic_DNA"/>
</dbReference>
<protein>
    <submittedName>
        <fullName evidence="2">Uncharacterized protein</fullName>
    </submittedName>
</protein>
<dbReference type="AlphaFoldDB" id="A0A4Y2LWT6"/>
<comment type="caution">
    <text evidence="2">The sequence shown here is derived from an EMBL/GenBank/DDBJ whole genome shotgun (WGS) entry which is preliminary data.</text>
</comment>
<organism evidence="2 3">
    <name type="scientific">Araneus ventricosus</name>
    <name type="common">Orbweaver spider</name>
    <name type="synonym">Epeira ventricosa</name>
    <dbReference type="NCBI Taxonomy" id="182803"/>
    <lineage>
        <taxon>Eukaryota</taxon>
        <taxon>Metazoa</taxon>
        <taxon>Ecdysozoa</taxon>
        <taxon>Arthropoda</taxon>
        <taxon>Chelicerata</taxon>
        <taxon>Arachnida</taxon>
        <taxon>Araneae</taxon>
        <taxon>Araneomorphae</taxon>
        <taxon>Entelegynae</taxon>
        <taxon>Araneoidea</taxon>
        <taxon>Araneidae</taxon>
        <taxon>Araneus</taxon>
    </lineage>
</organism>
<evidence type="ECO:0000313" key="3">
    <source>
        <dbReference type="Proteomes" id="UP000499080"/>
    </source>
</evidence>